<keyword evidence="2" id="KW-0812">Transmembrane</keyword>
<proteinExistence type="predicted"/>
<evidence type="ECO:0000256" key="1">
    <source>
        <dbReference type="SAM" id="MobiDB-lite"/>
    </source>
</evidence>
<feature type="transmembrane region" description="Helical" evidence="2">
    <location>
        <begin position="29"/>
        <end position="49"/>
    </location>
</feature>
<feature type="compositionally biased region" description="Pro residues" evidence="1">
    <location>
        <begin position="331"/>
        <end position="343"/>
    </location>
</feature>
<keyword evidence="4" id="KW-1185">Reference proteome</keyword>
<feature type="transmembrane region" description="Helical" evidence="2">
    <location>
        <begin position="126"/>
        <end position="148"/>
    </location>
</feature>
<evidence type="ECO:0000313" key="4">
    <source>
        <dbReference type="Proteomes" id="UP000198356"/>
    </source>
</evidence>
<keyword evidence="2" id="KW-0472">Membrane</keyword>
<name>A0A239JM72_9BACT</name>
<accession>A0A239JM72</accession>
<evidence type="ECO:0000313" key="3">
    <source>
        <dbReference type="EMBL" id="SNT06920.1"/>
    </source>
</evidence>
<feature type="transmembrane region" description="Helical" evidence="2">
    <location>
        <begin position="61"/>
        <end position="88"/>
    </location>
</feature>
<evidence type="ECO:0000256" key="2">
    <source>
        <dbReference type="SAM" id="Phobius"/>
    </source>
</evidence>
<feature type="transmembrane region" description="Helical" evidence="2">
    <location>
        <begin position="235"/>
        <end position="264"/>
    </location>
</feature>
<gene>
    <name evidence="3" type="ORF">SAMN05421770_10427</name>
</gene>
<dbReference type="InterPro" id="IPR055966">
    <property type="entry name" value="DUF7544"/>
</dbReference>
<feature type="transmembrane region" description="Helical" evidence="2">
    <location>
        <begin position="276"/>
        <end position="303"/>
    </location>
</feature>
<feature type="region of interest" description="Disordered" evidence="1">
    <location>
        <begin position="330"/>
        <end position="362"/>
    </location>
</feature>
<feature type="transmembrane region" description="Helical" evidence="2">
    <location>
        <begin position="168"/>
        <end position="191"/>
    </location>
</feature>
<dbReference type="AlphaFoldDB" id="A0A239JM72"/>
<dbReference type="Pfam" id="PF24400">
    <property type="entry name" value="DUF7544"/>
    <property type="match status" value="1"/>
</dbReference>
<organism evidence="3 4">
    <name type="scientific">Granulicella rosea</name>
    <dbReference type="NCBI Taxonomy" id="474952"/>
    <lineage>
        <taxon>Bacteria</taxon>
        <taxon>Pseudomonadati</taxon>
        <taxon>Acidobacteriota</taxon>
        <taxon>Terriglobia</taxon>
        <taxon>Terriglobales</taxon>
        <taxon>Acidobacteriaceae</taxon>
        <taxon>Granulicella</taxon>
    </lineage>
</organism>
<keyword evidence="2" id="KW-1133">Transmembrane helix</keyword>
<reference evidence="3 4" key="1">
    <citation type="submission" date="2017-06" db="EMBL/GenBank/DDBJ databases">
        <authorList>
            <person name="Kim H.J."/>
            <person name="Triplett B.A."/>
        </authorList>
    </citation>
    <scope>NUCLEOTIDE SEQUENCE [LARGE SCALE GENOMIC DNA]</scope>
    <source>
        <strain evidence="3 4">DSM 18704</strain>
    </source>
</reference>
<protein>
    <submittedName>
        <fullName evidence="3">Uncharacterized protein</fullName>
    </submittedName>
</protein>
<dbReference type="OrthoDB" id="116996at2"/>
<feature type="compositionally biased region" description="Pro residues" evidence="1">
    <location>
        <begin position="353"/>
        <end position="362"/>
    </location>
</feature>
<dbReference type="EMBL" id="FZOU01000004">
    <property type="protein sequence ID" value="SNT06920.1"/>
    <property type="molecule type" value="Genomic_DNA"/>
</dbReference>
<dbReference type="RefSeq" id="WP_089408703.1">
    <property type="nucleotide sequence ID" value="NZ_FZOU01000004.1"/>
</dbReference>
<dbReference type="Proteomes" id="UP000198356">
    <property type="component" value="Unassembled WGS sequence"/>
</dbReference>
<sequence length="362" mass="39345">MQRLNAIDAITPAMNHTQRLLGGPRNWRVWLKIGAVAFFAQMGGCSSSFNVPRGHHQGLPPAFAAVLVAIGVVIAVIALILGLAFFYLSSRLQFVLFDMVLRRDTRVAPIWRRYDRATWYWMGLKVLFFLAVLLFLAPVLVPTILHFIHSMPDGPALPRERMPELLGAMFGFLGAIFLVILFIGLLYALLADFGLPSMALEGTSLADTLRRIVWLVRAEPGQVLVYLILRFLLSFAAAIGCYIALAVFALVLAIPFGGCGFALWMALRHAGTGGQFVLIAGSVVLIAAILVPLVVAAILLFGVSSTFLRAYSLFFLGGRYPLLGSILEPDPGSPFTPPPPFPSPDERSDDGGPPFPMDPVIA</sequence>